<dbReference type="Proteomes" id="UP001320706">
    <property type="component" value="Unassembled WGS sequence"/>
</dbReference>
<evidence type="ECO:0000313" key="2">
    <source>
        <dbReference type="Proteomes" id="UP001320706"/>
    </source>
</evidence>
<gene>
    <name evidence="1" type="ORF">M8818_002336</name>
</gene>
<sequence>MKPSRLKVKHNPDSKSGKLRASHRTHWPAPIHCAGSLRWWTEWRQKRSAMPVQKKARLRSGSDWPEIQARSGSFRTLFPLAKRTTLPYMGISHVWHLIVPPASPPGHRLLLRQWLERPGRHLVIKFKTTVKIAVPCFDYGRQTLRHPGLSCDALSFPIVGDSVGSMISPPLPCSVSCLSEVLADRPVLPVNRSVTSSHLEWMQTRSLQPSSAFETATPTDLAHMIPRNSVITWARQGLCGAEGLGRFSAICQALSQATNAPILHFESP</sequence>
<reference evidence="1" key="1">
    <citation type="submission" date="2024-02" db="EMBL/GenBank/DDBJ databases">
        <title>Metagenome Assembled Genome of Zalaria obscura JY119.</title>
        <authorList>
            <person name="Vighnesh L."/>
            <person name="Jagadeeshwari U."/>
            <person name="Venkata Ramana C."/>
            <person name="Sasikala C."/>
        </authorList>
    </citation>
    <scope>NUCLEOTIDE SEQUENCE</scope>
    <source>
        <strain evidence="1">JY119</strain>
    </source>
</reference>
<accession>A0ACC3SHJ3</accession>
<name>A0ACC3SHJ3_9PEZI</name>
<proteinExistence type="predicted"/>
<organism evidence="1 2">
    <name type="scientific">Zalaria obscura</name>
    <dbReference type="NCBI Taxonomy" id="2024903"/>
    <lineage>
        <taxon>Eukaryota</taxon>
        <taxon>Fungi</taxon>
        <taxon>Dikarya</taxon>
        <taxon>Ascomycota</taxon>
        <taxon>Pezizomycotina</taxon>
        <taxon>Dothideomycetes</taxon>
        <taxon>Dothideomycetidae</taxon>
        <taxon>Dothideales</taxon>
        <taxon>Zalariaceae</taxon>
        <taxon>Zalaria</taxon>
    </lineage>
</organism>
<protein>
    <submittedName>
        <fullName evidence="1">Uncharacterized protein</fullName>
    </submittedName>
</protein>
<evidence type="ECO:0000313" key="1">
    <source>
        <dbReference type="EMBL" id="KAK8214755.1"/>
    </source>
</evidence>
<dbReference type="EMBL" id="JAMKPW020000010">
    <property type="protein sequence ID" value="KAK8214755.1"/>
    <property type="molecule type" value="Genomic_DNA"/>
</dbReference>
<comment type="caution">
    <text evidence="1">The sequence shown here is derived from an EMBL/GenBank/DDBJ whole genome shotgun (WGS) entry which is preliminary data.</text>
</comment>
<keyword evidence="2" id="KW-1185">Reference proteome</keyword>